<dbReference type="EMBL" id="AAOT01000050">
    <property type="protein sequence ID" value="EAR49734.1"/>
    <property type="molecule type" value="Genomic_DNA"/>
</dbReference>
<dbReference type="CDD" id="cd01392">
    <property type="entry name" value="HTH_LacI"/>
    <property type="match status" value="1"/>
</dbReference>
<dbReference type="CDD" id="cd06267">
    <property type="entry name" value="PBP1_LacI_sugar_binding-like"/>
    <property type="match status" value="1"/>
</dbReference>
<dbReference type="PANTHER" id="PTHR30146:SF109">
    <property type="entry name" value="HTH-TYPE TRANSCRIPTIONAL REGULATOR GALS"/>
    <property type="match status" value="1"/>
</dbReference>
<dbReference type="Pfam" id="PF13377">
    <property type="entry name" value="Peripla_BP_3"/>
    <property type="match status" value="1"/>
</dbReference>
<dbReference type="InterPro" id="IPR028082">
    <property type="entry name" value="Peripla_BP_I"/>
</dbReference>
<evidence type="ECO:0000256" key="3">
    <source>
        <dbReference type="ARBA" id="ARBA00023163"/>
    </source>
</evidence>
<dbReference type="HOGENOM" id="CLU_037628_6_1_5"/>
<dbReference type="SMART" id="SM00354">
    <property type="entry name" value="HTH_LACI"/>
    <property type="match status" value="1"/>
</dbReference>
<dbReference type="eggNOG" id="COG1609">
    <property type="taxonomic scope" value="Bacteria"/>
</dbReference>
<accession>Q2CAL8</accession>
<gene>
    <name evidence="5" type="ORF">OG2516_15974</name>
</gene>
<evidence type="ECO:0000256" key="1">
    <source>
        <dbReference type="ARBA" id="ARBA00023015"/>
    </source>
</evidence>
<evidence type="ECO:0000259" key="4">
    <source>
        <dbReference type="PROSITE" id="PS50932"/>
    </source>
</evidence>
<dbReference type="PROSITE" id="PS50932">
    <property type="entry name" value="HTH_LACI_2"/>
    <property type="match status" value="1"/>
</dbReference>
<dbReference type="GO" id="GO:0000976">
    <property type="term" value="F:transcription cis-regulatory region binding"/>
    <property type="evidence" value="ECO:0007669"/>
    <property type="project" value="TreeGrafter"/>
</dbReference>
<evidence type="ECO:0000256" key="2">
    <source>
        <dbReference type="ARBA" id="ARBA00023125"/>
    </source>
</evidence>
<proteinExistence type="predicted"/>
<reference evidence="5 6" key="1">
    <citation type="journal article" date="2010" name="J. Bacteriol.">
        <title>Genome sequences of Oceanicola granulosus HTCC2516(T) and Oceanicola batsensis HTCC2597(TDelta).</title>
        <authorList>
            <person name="Thrash J.C."/>
            <person name="Cho J.C."/>
            <person name="Vergin K.L."/>
            <person name="Giovannoni S.J."/>
        </authorList>
    </citation>
    <scope>NUCLEOTIDE SEQUENCE [LARGE SCALE GENOMIC DNA]</scope>
    <source>
        <strain evidence="6">ATCC BAA-861 / DSM 15982 / KCTC 12143 / HTCC2516</strain>
    </source>
</reference>
<keyword evidence="6" id="KW-1185">Reference proteome</keyword>
<dbReference type="InterPro" id="IPR000843">
    <property type="entry name" value="HTH_LacI"/>
</dbReference>
<dbReference type="STRING" id="314256.OG2516_15974"/>
<protein>
    <submittedName>
        <fullName evidence="5">Ribose operon repressor RbsR</fullName>
    </submittedName>
</protein>
<dbReference type="Pfam" id="PF00356">
    <property type="entry name" value="LacI"/>
    <property type="match status" value="1"/>
</dbReference>
<dbReference type="SUPFAM" id="SSF47413">
    <property type="entry name" value="lambda repressor-like DNA-binding domains"/>
    <property type="match status" value="1"/>
</dbReference>
<dbReference type="Gene3D" id="1.10.260.40">
    <property type="entry name" value="lambda repressor-like DNA-binding domains"/>
    <property type="match status" value="1"/>
</dbReference>
<evidence type="ECO:0000313" key="5">
    <source>
        <dbReference type="EMBL" id="EAR49734.1"/>
    </source>
</evidence>
<dbReference type="InterPro" id="IPR046335">
    <property type="entry name" value="LacI/GalR-like_sensor"/>
</dbReference>
<dbReference type="PANTHER" id="PTHR30146">
    <property type="entry name" value="LACI-RELATED TRANSCRIPTIONAL REPRESSOR"/>
    <property type="match status" value="1"/>
</dbReference>
<dbReference type="Gene3D" id="3.40.50.2300">
    <property type="match status" value="2"/>
</dbReference>
<keyword evidence="1" id="KW-0805">Transcription regulation</keyword>
<keyword evidence="2" id="KW-0238">DNA-binding</keyword>
<dbReference type="OrthoDB" id="8433438at2"/>
<organism evidence="5 6">
    <name type="scientific">Oceanicola granulosus (strain ATCC BAA-861 / DSM 15982 / KCTC 12143 / HTCC2516)</name>
    <dbReference type="NCBI Taxonomy" id="314256"/>
    <lineage>
        <taxon>Bacteria</taxon>
        <taxon>Pseudomonadati</taxon>
        <taxon>Pseudomonadota</taxon>
        <taxon>Alphaproteobacteria</taxon>
        <taxon>Rhodobacterales</taxon>
        <taxon>Roseobacteraceae</taxon>
        <taxon>Oceanicola</taxon>
    </lineage>
</organism>
<sequence>MATLKDIAARTGLSVNTVSLALRGSRRISSDTRRKVEDAAGALDYTPNHAAKSLISRRTMTIGLLLTDVTSPVLTQVARSVELTLKKHGYVTLLAASNGDQEEESRALATFRARQVDGMLVYPNSHDALDEVARLRDAGTPVVLLAGPDDTPLDLVCIDERHGAEAAVRHLIEIGHRRIGLMSSTEMHGNRQKQQGYADALAAAGIAYDDALVVDPLGNSASHGFEAVARLMARPGPKPTALFVDNDPLAIGALRWCQLNGVAVPDDLALVGFDNVEAGAFAAIPLTTVDYPVDQVAEIAVQRLVRRIENEATPDDDTPVRIRPHLVVRQSTAART</sequence>
<comment type="caution">
    <text evidence="5">The sequence shown here is derived from an EMBL/GenBank/DDBJ whole genome shotgun (WGS) entry which is preliminary data.</text>
</comment>
<dbReference type="SUPFAM" id="SSF53822">
    <property type="entry name" value="Periplasmic binding protein-like I"/>
    <property type="match status" value="1"/>
</dbReference>
<feature type="domain" description="HTH lacI-type" evidence="4">
    <location>
        <begin position="2"/>
        <end position="56"/>
    </location>
</feature>
<evidence type="ECO:0000313" key="6">
    <source>
        <dbReference type="Proteomes" id="UP000003635"/>
    </source>
</evidence>
<name>Q2CAL8_OCEGH</name>
<dbReference type="AlphaFoldDB" id="Q2CAL8"/>
<dbReference type="RefSeq" id="WP_007257264.1">
    <property type="nucleotide sequence ID" value="NZ_CH724111.1"/>
</dbReference>
<dbReference type="Proteomes" id="UP000003635">
    <property type="component" value="Unassembled WGS sequence"/>
</dbReference>
<dbReference type="GO" id="GO:0003700">
    <property type="term" value="F:DNA-binding transcription factor activity"/>
    <property type="evidence" value="ECO:0007669"/>
    <property type="project" value="TreeGrafter"/>
</dbReference>
<dbReference type="InterPro" id="IPR010982">
    <property type="entry name" value="Lambda_DNA-bd_dom_sf"/>
</dbReference>
<keyword evidence="3" id="KW-0804">Transcription</keyword>